<feature type="transmembrane region" description="Helical" evidence="1">
    <location>
        <begin position="52"/>
        <end position="69"/>
    </location>
</feature>
<feature type="transmembrane region" description="Helical" evidence="1">
    <location>
        <begin position="81"/>
        <end position="98"/>
    </location>
</feature>
<dbReference type="Pfam" id="PF05940">
    <property type="entry name" value="NnrS"/>
    <property type="match status" value="1"/>
</dbReference>
<dbReference type="AlphaFoldDB" id="A0A3P2A6L0"/>
<comment type="caution">
    <text evidence="2">The sequence shown here is derived from an EMBL/GenBank/DDBJ whole genome shotgun (WGS) entry which is preliminary data.</text>
</comment>
<evidence type="ECO:0000313" key="2">
    <source>
        <dbReference type="EMBL" id="RRD90516.1"/>
    </source>
</evidence>
<feature type="transmembrane region" description="Helical" evidence="1">
    <location>
        <begin position="104"/>
        <end position="125"/>
    </location>
</feature>
<dbReference type="Proteomes" id="UP000269923">
    <property type="component" value="Unassembled WGS sequence"/>
</dbReference>
<dbReference type="RefSeq" id="WP_124794406.1">
    <property type="nucleotide sequence ID" value="NZ_RQYC01000005.1"/>
</dbReference>
<feature type="transmembrane region" description="Helical" evidence="1">
    <location>
        <begin position="193"/>
        <end position="213"/>
    </location>
</feature>
<feature type="transmembrane region" description="Helical" evidence="1">
    <location>
        <begin position="339"/>
        <end position="357"/>
    </location>
</feature>
<feature type="transmembrane region" description="Helical" evidence="1">
    <location>
        <begin position="275"/>
        <end position="293"/>
    </location>
</feature>
<sequence length="373" mass="39741">MWRSTHPVWAMAFRPFYLLAALWGAVAILLWGFGFQGTPSLSGLYWHAHEMIWGYAAAVVVGFLLTAVATWTKQPPVSGRLLMALAGCWLLARTAALLPQGAPWAGAAGTVFFLLALWGLGSAVWRSRNVRNYLTVLALAGFALSHTAFHLGSPPQSALTAGLMTVAGFIGLIGSRVIPFFTAKRLNTPSPPAAAWLNHAALILPLTAGVLMLRQNTSIAAAAAGMGCAGVAAVQLWRWHRRGIWREPLLWTLFVGYAFTAAGVAVTAATAYRSAGIHLIAVGGIGLLTLSMMTRTALGHTGRPLYPAPSGLTAAFWLMTAAAVLRVVATAFAGTAYLHGIRLSAVLFALALLLYGWRYLPWLLRPRCDGKTG</sequence>
<dbReference type="EMBL" id="RQYC01000005">
    <property type="protein sequence ID" value="RRD90516.1"/>
    <property type="molecule type" value="Genomic_DNA"/>
</dbReference>
<dbReference type="STRING" id="1121352.GCA_000620925_01638"/>
<dbReference type="OrthoDB" id="9770040at2"/>
<evidence type="ECO:0000256" key="1">
    <source>
        <dbReference type="SAM" id="Phobius"/>
    </source>
</evidence>
<reference evidence="2 3" key="1">
    <citation type="submission" date="2018-11" db="EMBL/GenBank/DDBJ databases">
        <title>Genomes From Bacteria Associated with the Canine Oral Cavity: a Test Case for Automated Genome-Based Taxonomic Assignment.</title>
        <authorList>
            <person name="Coil D.A."/>
            <person name="Jospin G."/>
            <person name="Darling A.E."/>
            <person name="Wallis C."/>
            <person name="Davis I.J."/>
            <person name="Harris S."/>
            <person name="Eisen J.A."/>
            <person name="Holcombe L.J."/>
            <person name="O'Flynn C."/>
        </authorList>
    </citation>
    <scope>NUCLEOTIDE SEQUENCE [LARGE SCALE GENOMIC DNA]</scope>
    <source>
        <strain evidence="2 3">COT-280</strain>
    </source>
</reference>
<evidence type="ECO:0000313" key="3">
    <source>
        <dbReference type="Proteomes" id="UP000269923"/>
    </source>
</evidence>
<feature type="transmembrane region" description="Helical" evidence="1">
    <location>
        <begin position="219"/>
        <end position="237"/>
    </location>
</feature>
<feature type="transmembrane region" description="Helical" evidence="1">
    <location>
        <begin position="158"/>
        <end position="181"/>
    </location>
</feature>
<accession>A0A3P2A6L0</accession>
<feature type="transmembrane region" description="Helical" evidence="1">
    <location>
        <begin position="132"/>
        <end position="152"/>
    </location>
</feature>
<keyword evidence="1" id="KW-0472">Membrane</keyword>
<keyword evidence="3" id="KW-1185">Reference proteome</keyword>
<dbReference type="InterPro" id="IPR010266">
    <property type="entry name" value="NnrS"/>
</dbReference>
<feature type="transmembrane region" description="Helical" evidence="1">
    <location>
        <begin position="314"/>
        <end position="333"/>
    </location>
</feature>
<name>A0A3P2A6L0_9NEIS</name>
<feature type="transmembrane region" description="Helical" evidence="1">
    <location>
        <begin position="12"/>
        <end position="32"/>
    </location>
</feature>
<protein>
    <submittedName>
        <fullName evidence="2">NnrS protein</fullName>
    </submittedName>
</protein>
<gene>
    <name evidence="2" type="ORF">EII21_04340</name>
</gene>
<proteinExistence type="predicted"/>
<feature type="transmembrane region" description="Helical" evidence="1">
    <location>
        <begin position="249"/>
        <end position="269"/>
    </location>
</feature>
<keyword evidence="1" id="KW-0812">Transmembrane</keyword>
<organism evidence="2 3">
    <name type="scientific">Conchiformibius steedae</name>
    <dbReference type="NCBI Taxonomy" id="153493"/>
    <lineage>
        <taxon>Bacteria</taxon>
        <taxon>Pseudomonadati</taxon>
        <taxon>Pseudomonadota</taxon>
        <taxon>Betaproteobacteria</taxon>
        <taxon>Neisseriales</taxon>
        <taxon>Neisseriaceae</taxon>
        <taxon>Conchiformibius</taxon>
    </lineage>
</organism>
<keyword evidence="1" id="KW-1133">Transmembrane helix</keyword>